<keyword evidence="1" id="KW-0732">Signal</keyword>
<name>A0A2N9AU67_METEX</name>
<dbReference type="EMBL" id="LT962688">
    <property type="protein sequence ID" value="SOR30871.1"/>
    <property type="molecule type" value="Genomic_DNA"/>
</dbReference>
<evidence type="ECO:0000313" key="3">
    <source>
        <dbReference type="EMBL" id="SOR30871.1"/>
    </source>
</evidence>
<sequence length="426" mass="45982">MALTPDRRIDLHAQRPAEPLMVIDGMRQHPLSVSRAPSWPWSCSEIPPGAHARRRQAAADNAVEKGQTLMMGSIVTRVAGALLCAAIAAAPARAADKLKVGFVYVGPVADYGYSYQHDLSRKALAEALPGKVETTFLENVPEADSERSIEKLARSGAGLIFTTSFGFMEPTLKVAKKFPKVKFAHATGYKRADNVSTYSARFYEGRYICGKIAGKLSKSGTVGYIASFPIPEVVSGINAFMLGAQSVNPDIKIKIVWVNTWFDPGKEAEAAKALLAQGADILTQHTDSAAPLQEAEKAGKLAFGQSSDQYRFAPKAQLTSIVDDWNGYVIAETKAVLDGTWKSGDTWAGIKDGMVVLAPFTNMPDDVKALAEETKKGIVEGKIHPFQGPVLKQDGSVAVKEGEQAPDPMILGMNWYVKGIDDRLTQ</sequence>
<evidence type="ECO:0000259" key="2">
    <source>
        <dbReference type="Pfam" id="PF02608"/>
    </source>
</evidence>
<accession>A0A2N9AU67</accession>
<gene>
    <name evidence="3" type="ORF">TK0001_4269</name>
</gene>
<reference evidence="4" key="1">
    <citation type="submission" date="2017-10" db="EMBL/GenBank/DDBJ databases">
        <authorList>
            <person name="Regsiter A."/>
            <person name="William W."/>
        </authorList>
    </citation>
    <scope>NUCLEOTIDE SEQUENCE [LARGE SCALE GENOMIC DNA]</scope>
</reference>
<dbReference type="SUPFAM" id="SSF53822">
    <property type="entry name" value="Periplasmic binding protein-like I"/>
    <property type="match status" value="1"/>
</dbReference>
<dbReference type="InterPro" id="IPR003760">
    <property type="entry name" value="PnrA-like"/>
</dbReference>
<dbReference type="AlphaFoldDB" id="A0A2N9AU67"/>
<proteinExistence type="predicted"/>
<dbReference type="PANTHER" id="PTHR43208:SF1">
    <property type="entry name" value="ABC TRANSPORTER SUBSTRATE-BINDING PROTEIN"/>
    <property type="match status" value="1"/>
</dbReference>
<protein>
    <submittedName>
        <fullName evidence="3">Basic membrane lipoprotein</fullName>
    </submittedName>
</protein>
<evidence type="ECO:0000256" key="1">
    <source>
        <dbReference type="ARBA" id="ARBA00022729"/>
    </source>
</evidence>
<dbReference type="PANTHER" id="PTHR43208">
    <property type="entry name" value="ABC TRANSPORTER SUBSTRATE-BINDING PROTEIN"/>
    <property type="match status" value="1"/>
</dbReference>
<dbReference type="InterPro" id="IPR052910">
    <property type="entry name" value="ABC-Purine-Binding"/>
</dbReference>
<dbReference type="InterPro" id="IPR028082">
    <property type="entry name" value="Peripla_BP_I"/>
</dbReference>
<dbReference type="Gene3D" id="3.40.50.2300">
    <property type="match status" value="2"/>
</dbReference>
<feature type="domain" description="ABC transporter substrate-binding protein PnrA-like" evidence="2">
    <location>
        <begin position="98"/>
        <end position="376"/>
    </location>
</feature>
<organism evidence="3 4">
    <name type="scientific">Methylorubrum extorquens</name>
    <name type="common">Methylobacterium dichloromethanicum</name>
    <name type="synonym">Methylobacterium extorquens</name>
    <dbReference type="NCBI Taxonomy" id="408"/>
    <lineage>
        <taxon>Bacteria</taxon>
        <taxon>Pseudomonadati</taxon>
        <taxon>Pseudomonadota</taxon>
        <taxon>Alphaproteobacteria</taxon>
        <taxon>Hyphomicrobiales</taxon>
        <taxon>Methylobacteriaceae</taxon>
        <taxon>Methylorubrum</taxon>
    </lineage>
</organism>
<dbReference type="Pfam" id="PF02608">
    <property type="entry name" value="Bmp"/>
    <property type="match status" value="1"/>
</dbReference>
<dbReference type="GO" id="GO:0005886">
    <property type="term" value="C:plasma membrane"/>
    <property type="evidence" value="ECO:0007669"/>
    <property type="project" value="InterPro"/>
</dbReference>
<dbReference type="Proteomes" id="UP000233769">
    <property type="component" value="Chromosome tk0001"/>
</dbReference>
<dbReference type="CDD" id="cd19963">
    <property type="entry name" value="PBP1_BMP-like"/>
    <property type="match status" value="1"/>
</dbReference>
<keyword evidence="3" id="KW-0449">Lipoprotein</keyword>
<evidence type="ECO:0000313" key="4">
    <source>
        <dbReference type="Proteomes" id="UP000233769"/>
    </source>
</evidence>